<name>A0AAW2J673_9LAMI</name>
<keyword evidence="3 7" id="KW-0812">Transmembrane</keyword>
<dbReference type="InterPro" id="IPR018499">
    <property type="entry name" value="Tetraspanin/Peripherin"/>
</dbReference>
<dbReference type="AlphaFoldDB" id="A0AAW2J673"/>
<evidence type="ECO:0000256" key="2">
    <source>
        <dbReference type="ARBA" id="ARBA00006840"/>
    </source>
</evidence>
<evidence type="ECO:0000256" key="5">
    <source>
        <dbReference type="ARBA" id="ARBA00023136"/>
    </source>
</evidence>
<dbReference type="GO" id="GO:0009734">
    <property type="term" value="P:auxin-activated signaling pathway"/>
    <property type="evidence" value="ECO:0007669"/>
    <property type="project" value="InterPro"/>
</dbReference>
<feature type="transmembrane region" description="Helical" evidence="7">
    <location>
        <begin position="101"/>
        <end position="134"/>
    </location>
</feature>
<evidence type="ECO:0000256" key="7">
    <source>
        <dbReference type="SAM" id="Phobius"/>
    </source>
</evidence>
<dbReference type="GO" id="GO:0016020">
    <property type="term" value="C:membrane"/>
    <property type="evidence" value="ECO:0007669"/>
    <property type="project" value="UniProtKB-SubCell"/>
</dbReference>
<evidence type="ECO:0000256" key="3">
    <source>
        <dbReference type="ARBA" id="ARBA00022692"/>
    </source>
</evidence>
<proteinExistence type="inferred from homology"/>
<sequence>METLIGPSMPERVAEGAPDNSLIVIEIQCLITLVIQQHSYRVSQPLHPPSLDPDNRGGAVDGEEQHDVRELPPDSAARCGLRHTDNIACGLHRRLFPRWALWVYLVIMLFLIGALMALTIFGFIVTGAGGGVVVPGRMYREYHLDNYSPWLRKRIEDPHYWLTVKSCILGSKACSKVVLWTPFDYLTKDMTPIQSGCCKPPTSCNYAAATLAQEADCYRWNNAPPVLCYDCDSCKAGVLEDVRRDWHKLSVLNIVMVIVLIGIYSIGCCAFQNAKRAETDYPYGHNRMYKVRPRWDFHW</sequence>
<reference evidence="8" key="2">
    <citation type="journal article" date="2024" name="Plant">
        <title>Genomic evolution and insights into agronomic trait innovations of Sesamum species.</title>
        <authorList>
            <person name="Miao H."/>
            <person name="Wang L."/>
            <person name="Qu L."/>
            <person name="Liu H."/>
            <person name="Sun Y."/>
            <person name="Le M."/>
            <person name="Wang Q."/>
            <person name="Wei S."/>
            <person name="Zheng Y."/>
            <person name="Lin W."/>
            <person name="Duan Y."/>
            <person name="Cao H."/>
            <person name="Xiong S."/>
            <person name="Wang X."/>
            <person name="Wei L."/>
            <person name="Li C."/>
            <person name="Ma Q."/>
            <person name="Ju M."/>
            <person name="Zhao R."/>
            <person name="Li G."/>
            <person name="Mu C."/>
            <person name="Tian Q."/>
            <person name="Mei H."/>
            <person name="Zhang T."/>
            <person name="Gao T."/>
            <person name="Zhang H."/>
        </authorList>
    </citation>
    <scope>NUCLEOTIDE SEQUENCE</scope>
    <source>
        <strain evidence="8">KEN8</strain>
    </source>
</reference>
<dbReference type="InterPro" id="IPR044991">
    <property type="entry name" value="TET_plant"/>
</dbReference>
<dbReference type="PANTHER" id="PTHR32191">
    <property type="entry name" value="TETRASPANIN-8-RELATED"/>
    <property type="match status" value="1"/>
</dbReference>
<evidence type="ECO:0000256" key="6">
    <source>
        <dbReference type="SAM" id="MobiDB-lite"/>
    </source>
</evidence>
<evidence type="ECO:0000256" key="4">
    <source>
        <dbReference type="ARBA" id="ARBA00022989"/>
    </source>
</evidence>
<evidence type="ECO:0000313" key="8">
    <source>
        <dbReference type="EMBL" id="KAL0290060.1"/>
    </source>
</evidence>
<evidence type="ECO:0000256" key="1">
    <source>
        <dbReference type="ARBA" id="ARBA00004141"/>
    </source>
</evidence>
<feature type="transmembrane region" description="Helical" evidence="7">
    <location>
        <begin position="249"/>
        <end position="267"/>
    </location>
</feature>
<keyword evidence="4 7" id="KW-1133">Transmembrane helix</keyword>
<gene>
    <name evidence="8" type="ORF">Scaly_2683900</name>
</gene>
<feature type="region of interest" description="Disordered" evidence="6">
    <location>
        <begin position="46"/>
        <end position="71"/>
    </location>
</feature>
<dbReference type="EMBL" id="JACGWM010001660">
    <property type="protein sequence ID" value="KAL0290060.1"/>
    <property type="molecule type" value="Genomic_DNA"/>
</dbReference>
<comment type="subcellular location">
    <subcellularLocation>
        <location evidence="1">Membrane</location>
        <topology evidence="1">Multi-pass membrane protein</topology>
    </subcellularLocation>
</comment>
<reference evidence="8" key="1">
    <citation type="submission" date="2020-06" db="EMBL/GenBank/DDBJ databases">
        <authorList>
            <person name="Li T."/>
            <person name="Hu X."/>
            <person name="Zhang T."/>
            <person name="Song X."/>
            <person name="Zhang H."/>
            <person name="Dai N."/>
            <person name="Sheng W."/>
            <person name="Hou X."/>
            <person name="Wei L."/>
        </authorList>
    </citation>
    <scope>NUCLEOTIDE SEQUENCE</scope>
    <source>
        <strain evidence="8">KEN8</strain>
        <tissue evidence="8">Leaf</tissue>
    </source>
</reference>
<accession>A0AAW2J673</accession>
<comment type="caution">
    <text evidence="8">The sequence shown here is derived from an EMBL/GenBank/DDBJ whole genome shotgun (WGS) entry which is preliminary data.</text>
</comment>
<organism evidence="8">
    <name type="scientific">Sesamum calycinum</name>
    <dbReference type="NCBI Taxonomy" id="2727403"/>
    <lineage>
        <taxon>Eukaryota</taxon>
        <taxon>Viridiplantae</taxon>
        <taxon>Streptophyta</taxon>
        <taxon>Embryophyta</taxon>
        <taxon>Tracheophyta</taxon>
        <taxon>Spermatophyta</taxon>
        <taxon>Magnoliopsida</taxon>
        <taxon>eudicotyledons</taxon>
        <taxon>Gunneridae</taxon>
        <taxon>Pentapetalae</taxon>
        <taxon>asterids</taxon>
        <taxon>lamiids</taxon>
        <taxon>Lamiales</taxon>
        <taxon>Pedaliaceae</taxon>
        <taxon>Sesamum</taxon>
    </lineage>
</organism>
<comment type="similarity">
    <text evidence="2">Belongs to the tetraspanin (TM4SF) family.</text>
</comment>
<dbReference type="Pfam" id="PF00335">
    <property type="entry name" value="Tetraspanin"/>
    <property type="match status" value="1"/>
</dbReference>
<protein>
    <submittedName>
        <fullName evidence="8">Tetraspanin-5</fullName>
    </submittedName>
</protein>
<keyword evidence="5 7" id="KW-0472">Membrane</keyword>